<comment type="caution">
    <text evidence="1">The sequence shown here is derived from an EMBL/GenBank/DDBJ whole genome shotgun (WGS) entry which is preliminary data.</text>
</comment>
<gene>
    <name evidence="1" type="ORF">LCGC14_2770380</name>
</gene>
<accession>A0A0F9B526</accession>
<protein>
    <recommendedName>
        <fullName evidence="2">CBM-cenC domain-containing protein</fullName>
    </recommendedName>
</protein>
<evidence type="ECO:0008006" key="2">
    <source>
        <dbReference type="Google" id="ProtNLM"/>
    </source>
</evidence>
<proteinExistence type="predicted"/>
<feature type="non-terminal residue" evidence="1">
    <location>
        <position position="1"/>
    </location>
</feature>
<name>A0A0F9B526_9ZZZZ</name>
<dbReference type="EMBL" id="LAZR01051174">
    <property type="protein sequence ID" value="KKK85729.1"/>
    <property type="molecule type" value="Genomic_DNA"/>
</dbReference>
<reference evidence="1" key="1">
    <citation type="journal article" date="2015" name="Nature">
        <title>Complex archaea that bridge the gap between prokaryotes and eukaryotes.</title>
        <authorList>
            <person name="Spang A."/>
            <person name="Saw J.H."/>
            <person name="Jorgensen S.L."/>
            <person name="Zaremba-Niedzwiedzka K."/>
            <person name="Martijn J."/>
            <person name="Lind A.E."/>
            <person name="van Eijk R."/>
            <person name="Schleper C."/>
            <person name="Guy L."/>
            <person name="Ettema T.J."/>
        </authorList>
    </citation>
    <scope>NUCLEOTIDE SEQUENCE</scope>
</reference>
<sequence length="383" mass="44522">PKTGMDRPTYQGVSLDEFTAGNDRIMWTKSYYDEWTETCAKILEDPKYAGRFIMPAHGYNMYDFEKSTAFLRMFIDHGSPLIEEWYLFERDTEEQAWVYINESGAAIEHRWKKEIPGYTEMAIKLISYLQREMWNPGVNFKVHLEIQVEHFATRPEFFGLGGIAAYSSYNCNNEEYVRWFSELCRHYGLEGNTERLGTDPYEPDQISNPDFIDGTKNWTLQPAEKDSMIVKSHKGYATMQEREPFRPWTAISFLWTRRSAEKPNVFSQEIRNLEAGRLYIARVWIGDYTDLKAGKLKGKKCAVNIRVDGGDVWDDWYRTRAYRGKKSNMFTARGCQVQQIIFRAKGPTATLVISDWESDAEPGGAIGQELIFNNIDVHPFLEP</sequence>
<evidence type="ECO:0000313" key="1">
    <source>
        <dbReference type="EMBL" id="KKK85729.1"/>
    </source>
</evidence>
<organism evidence="1">
    <name type="scientific">marine sediment metagenome</name>
    <dbReference type="NCBI Taxonomy" id="412755"/>
    <lineage>
        <taxon>unclassified sequences</taxon>
        <taxon>metagenomes</taxon>
        <taxon>ecological metagenomes</taxon>
    </lineage>
</organism>
<dbReference type="AlphaFoldDB" id="A0A0F9B526"/>